<keyword evidence="2" id="KW-1185">Reference proteome</keyword>
<dbReference type="Proteomes" id="UP000634136">
    <property type="component" value="Unassembled WGS sequence"/>
</dbReference>
<dbReference type="AlphaFoldDB" id="A0A834SP30"/>
<dbReference type="EMBL" id="JAAIUW010000012">
    <property type="protein sequence ID" value="KAF7808073.1"/>
    <property type="molecule type" value="Genomic_DNA"/>
</dbReference>
<comment type="caution">
    <text evidence="1">The sequence shown here is derived from an EMBL/GenBank/DDBJ whole genome shotgun (WGS) entry which is preliminary data.</text>
</comment>
<name>A0A834SP30_9FABA</name>
<proteinExistence type="predicted"/>
<protein>
    <submittedName>
        <fullName evidence="1">Uncharacterized protein</fullName>
    </submittedName>
</protein>
<gene>
    <name evidence="1" type="ORF">G2W53_040234</name>
</gene>
<sequence length="48" mass="5519">MAKNKAMALLLLFSFVTVPYLWELSWMYAADPQGLKMLKSGLRFVHNS</sequence>
<reference evidence="1" key="1">
    <citation type="submission" date="2020-09" db="EMBL/GenBank/DDBJ databases">
        <title>Genome-Enabled Discovery of Anthraquinone Biosynthesis in Senna tora.</title>
        <authorList>
            <person name="Kang S.-H."/>
            <person name="Pandey R.P."/>
            <person name="Lee C.-M."/>
            <person name="Sim J.-S."/>
            <person name="Jeong J.-T."/>
            <person name="Choi B.-S."/>
            <person name="Jung M."/>
            <person name="Ginzburg D."/>
            <person name="Zhao K."/>
            <person name="Won S.Y."/>
            <person name="Oh T.-J."/>
            <person name="Yu Y."/>
            <person name="Kim N.-H."/>
            <person name="Lee O.R."/>
            <person name="Lee T.-H."/>
            <person name="Bashyal P."/>
            <person name="Kim T.-S."/>
            <person name="Lee W.-H."/>
            <person name="Kawkins C."/>
            <person name="Kim C.-K."/>
            <person name="Kim J.S."/>
            <person name="Ahn B.O."/>
            <person name="Rhee S.Y."/>
            <person name="Sohng J.K."/>
        </authorList>
    </citation>
    <scope>NUCLEOTIDE SEQUENCE</scope>
    <source>
        <tissue evidence="1">Leaf</tissue>
    </source>
</reference>
<accession>A0A834SP30</accession>
<evidence type="ECO:0000313" key="1">
    <source>
        <dbReference type="EMBL" id="KAF7808073.1"/>
    </source>
</evidence>
<organism evidence="1 2">
    <name type="scientific">Senna tora</name>
    <dbReference type="NCBI Taxonomy" id="362788"/>
    <lineage>
        <taxon>Eukaryota</taxon>
        <taxon>Viridiplantae</taxon>
        <taxon>Streptophyta</taxon>
        <taxon>Embryophyta</taxon>
        <taxon>Tracheophyta</taxon>
        <taxon>Spermatophyta</taxon>
        <taxon>Magnoliopsida</taxon>
        <taxon>eudicotyledons</taxon>
        <taxon>Gunneridae</taxon>
        <taxon>Pentapetalae</taxon>
        <taxon>rosids</taxon>
        <taxon>fabids</taxon>
        <taxon>Fabales</taxon>
        <taxon>Fabaceae</taxon>
        <taxon>Caesalpinioideae</taxon>
        <taxon>Cassia clade</taxon>
        <taxon>Senna</taxon>
    </lineage>
</organism>
<evidence type="ECO:0000313" key="2">
    <source>
        <dbReference type="Proteomes" id="UP000634136"/>
    </source>
</evidence>